<dbReference type="Pfam" id="PF01547">
    <property type="entry name" value="SBP_bac_1"/>
    <property type="match status" value="1"/>
</dbReference>
<proteinExistence type="predicted"/>
<gene>
    <name evidence="1" type="ORF">EHS13_25675</name>
</gene>
<organism evidence="1 2">
    <name type="scientific">Paenibacillus psychroresistens</name>
    <dbReference type="NCBI Taxonomy" id="1778678"/>
    <lineage>
        <taxon>Bacteria</taxon>
        <taxon>Bacillati</taxon>
        <taxon>Bacillota</taxon>
        <taxon>Bacilli</taxon>
        <taxon>Bacillales</taxon>
        <taxon>Paenibacillaceae</taxon>
        <taxon>Paenibacillus</taxon>
    </lineage>
</organism>
<dbReference type="OrthoDB" id="9798191at2"/>
<accession>A0A6B8RNW1</accession>
<sequence>MALKYNGTWNAMLAQWYALDEKGYLTANSVNVSLEKAQSEFSDEHAAMYIDGSWSMAGIVEKNPDLKFGMFPMPANKSNGEIFVSAAIGTTWTINKRTPNIEAAKLYLAFWSKPENLQIWTKSQDAFITLDGIKSQAAPELSEISQLIFSGKTFPFLDQGWEQSYAVQTELMNSAQGVYLKAISQEQMLKKMDAAWDAAVSQ</sequence>
<dbReference type="Gene3D" id="3.40.190.10">
    <property type="entry name" value="Periplasmic binding protein-like II"/>
    <property type="match status" value="2"/>
</dbReference>
<dbReference type="SUPFAM" id="SSF53850">
    <property type="entry name" value="Periplasmic binding protein-like II"/>
    <property type="match status" value="1"/>
</dbReference>
<dbReference type="KEGG" id="ppsc:EHS13_25675"/>
<keyword evidence="2" id="KW-1185">Reference proteome</keyword>
<dbReference type="RefSeq" id="WP_162463252.1">
    <property type="nucleotide sequence ID" value="NZ_CP034235.1"/>
</dbReference>
<protein>
    <submittedName>
        <fullName evidence="1">Extracellular solute-binding protein</fullName>
    </submittedName>
</protein>
<dbReference type="EMBL" id="CP034235">
    <property type="protein sequence ID" value="QGQ98041.1"/>
    <property type="molecule type" value="Genomic_DNA"/>
</dbReference>
<evidence type="ECO:0000313" key="2">
    <source>
        <dbReference type="Proteomes" id="UP000426246"/>
    </source>
</evidence>
<evidence type="ECO:0000313" key="1">
    <source>
        <dbReference type="EMBL" id="QGQ98041.1"/>
    </source>
</evidence>
<dbReference type="InterPro" id="IPR006059">
    <property type="entry name" value="SBP"/>
</dbReference>
<name>A0A6B8RNW1_9BACL</name>
<dbReference type="Proteomes" id="UP000426246">
    <property type="component" value="Chromosome"/>
</dbReference>
<reference evidence="2" key="1">
    <citation type="submission" date="2018-11" db="EMBL/GenBank/DDBJ databases">
        <title>Complete genome sequence of Paenibacillus sp. ML311-T8.</title>
        <authorList>
            <person name="Nam Y.-D."/>
            <person name="Kang J."/>
            <person name="Chung W.-H."/>
            <person name="Park Y.S."/>
        </authorList>
    </citation>
    <scope>NUCLEOTIDE SEQUENCE [LARGE SCALE GENOMIC DNA]</scope>
    <source>
        <strain evidence="2">ML311-T8</strain>
    </source>
</reference>
<dbReference type="AlphaFoldDB" id="A0A6B8RNW1"/>